<organism evidence="1 2">
    <name type="scientific">Dryococelus australis</name>
    <dbReference type="NCBI Taxonomy" id="614101"/>
    <lineage>
        <taxon>Eukaryota</taxon>
        <taxon>Metazoa</taxon>
        <taxon>Ecdysozoa</taxon>
        <taxon>Arthropoda</taxon>
        <taxon>Hexapoda</taxon>
        <taxon>Insecta</taxon>
        <taxon>Pterygota</taxon>
        <taxon>Neoptera</taxon>
        <taxon>Polyneoptera</taxon>
        <taxon>Phasmatodea</taxon>
        <taxon>Verophasmatodea</taxon>
        <taxon>Anareolatae</taxon>
        <taxon>Phasmatidae</taxon>
        <taxon>Eurycanthinae</taxon>
        <taxon>Dryococelus</taxon>
    </lineage>
</organism>
<proteinExistence type="predicted"/>
<dbReference type="EMBL" id="JARBHB010000013">
    <property type="protein sequence ID" value="KAJ8869599.1"/>
    <property type="molecule type" value="Genomic_DNA"/>
</dbReference>
<reference evidence="1 2" key="1">
    <citation type="submission" date="2023-02" db="EMBL/GenBank/DDBJ databases">
        <title>LHISI_Scaffold_Assembly.</title>
        <authorList>
            <person name="Stuart O.P."/>
            <person name="Cleave R."/>
            <person name="Magrath M.J.L."/>
            <person name="Mikheyev A.S."/>
        </authorList>
    </citation>
    <scope>NUCLEOTIDE SEQUENCE [LARGE SCALE GENOMIC DNA]</scope>
    <source>
        <strain evidence="1">Daus_M_001</strain>
        <tissue evidence="1">Leg muscle</tissue>
    </source>
</reference>
<protein>
    <submittedName>
        <fullName evidence="1">Uncharacterized protein</fullName>
    </submittedName>
</protein>
<comment type="caution">
    <text evidence="1">The sequence shown here is derived from an EMBL/GenBank/DDBJ whole genome shotgun (WGS) entry which is preliminary data.</text>
</comment>
<name>A0ABQ9GB05_9NEOP</name>
<keyword evidence="2" id="KW-1185">Reference proteome</keyword>
<gene>
    <name evidence="1" type="ORF">PR048_028591</name>
</gene>
<evidence type="ECO:0000313" key="2">
    <source>
        <dbReference type="Proteomes" id="UP001159363"/>
    </source>
</evidence>
<dbReference type="Proteomes" id="UP001159363">
    <property type="component" value="Chromosome 12"/>
</dbReference>
<accession>A0ABQ9GB05</accession>
<sequence>MGDYGSGTISFVALIVPGLKNNLKEKVTVKGENVSVECEKGHFYLFLLKLNPVTENYHHK</sequence>
<evidence type="ECO:0000313" key="1">
    <source>
        <dbReference type="EMBL" id="KAJ8869599.1"/>
    </source>
</evidence>